<dbReference type="Proteomes" id="UP000317369">
    <property type="component" value="Chromosome"/>
</dbReference>
<evidence type="ECO:0000313" key="2">
    <source>
        <dbReference type="EMBL" id="QDU33085.1"/>
    </source>
</evidence>
<dbReference type="EMBL" id="CP036425">
    <property type="protein sequence ID" value="QDU33085.1"/>
    <property type="molecule type" value="Genomic_DNA"/>
</dbReference>
<dbReference type="KEGG" id="pcor:KS4_11270"/>
<proteinExistence type="predicted"/>
<feature type="domain" description="SprT-like" evidence="1">
    <location>
        <begin position="7"/>
        <end position="142"/>
    </location>
</feature>
<dbReference type="InterPro" id="IPR006640">
    <property type="entry name" value="SprT-like_domain"/>
</dbReference>
<dbReference type="OrthoDB" id="9793623at2"/>
<protein>
    <recommendedName>
        <fullName evidence="1">SprT-like domain-containing protein</fullName>
    </recommendedName>
</protein>
<accession>A0A517YS87</accession>
<reference evidence="2 3" key="1">
    <citation type="submission" date="2019-02" db="EMBL/GenBank/DDBJ databases">
        <title>Deep-cultivation of Planctomycetes and their phenomic and genomic characterization uncovers novel biology.</title>
        <authorList>
            <person name="Wiegand S."/>
            <person name="Jogler M."/>
            <person name="Boedeker C."/>
            <person name="Pinto D."/>
            <person name="Vollmers J."/>
            <person name="Rivas-Marin E."/>
            <person name="Kohn T."/>
            <person name="Peeters S.H."/>
            <person name="Heuer A."/>
            <person name="Rast P."/>
            <person name="Oberbeckmann S."/>
            <person name="Bunk B."/>
            <person name="Jeske O."/>
            <person name="Meyerdierks A."/>
            <person name="Storesund J.E."/>
            <person name="Kallscheuer N."/>
            <person name="Luecker S."/>
            <person name="Lage O.M."/>
            <person name="Pohl T."/>
            <person name="Merkel B.J."/>
            <person name="Hornburger P."/>
            <person name="Mueller R.-W."/>
            <person name="Bruemmer F."/>
            <person name="Labrenz M."/>
            <person name="Spormann A.M."/>
            <person name="Op den Camp H."/>
            <person name="Overmann J."/>
            <person name="Amann R."/>
            <person name="Jetten M.S.M."/>
            <person name="Mascher T."/>
            <person name="Medema M.H."/>
            <person name="Devos D.P."/>
            <person name="Kaster A.-K."/>
            <person name="Ovreas L."/>
            <person name="Rohde M."/>
            <person name="Galperin M.Y."/>
            <person name="Jogler C."/>
        </authorList>
    </citation>
    <scope>NUCLEOTIDE SEQUENCE [LARGE SCALE GENOMIC DNA]</scope>
    <source>
        <strain evidence="2 3">KS4</strain>
    </source>
</reference>
<evidence type="ECO:0000259" key="1">
    <source>
        <dbReference type="SMART" id="SM00731"/>
    </source>
</evidence>
<dbReference type="Pfam" id="PF10263">
    <property type="entry name" value="SprT-like"/>
    <property type="match status" value="1"/>
</dbReference>
<sequence>MNMWDAKAMAEGLMREHGLLPRWSFGFNQRKRTLGLCDYGKKRIELSVHLVHGNDEEAVRDTLLHEIAHAIAGAKAGHGEKWKRVCIEIGARPERCDRSASMPKGKWMASCAGCGHEHTRHRRPLKGRTYYCRECGARAGELVFRRDGGEKLKASQG</sequence>
<name>A0A517YS87_9BACT</name>
<dbReference type="AlphaFoldDB" id="A0A517YS87"/>
<dbReference type="SMART" id="SM00731">
    <property type="entry name" value="SprT"/>
    <property type="match status" value="1"/>
</dbReference>
<keyword evidence="3" id="KW-1185">Reference proteome</keyword>
<gene>
    <name evidence="2" type="ORF">KS4_11270</name>
</gene>
<organism evidence="2 3">
    <name type="scientific">Poriferisphaera corsica</name>
    <dbReference type="NCBI Taxonomy" id="2528020"/>
    <lineage>
        <taxon>Bacteria</taxon>
        <taxon>Pseudomonadati</taxon>
        <taxon>Planctomycetota</taxon>
        <taxon>Phycisphaerae</taxon>
        <taxon>Phycisphaerales</taxon>
        <taxon>Phycisphaeraceae</taxon>
        <taxon>Poriferisphaera</taxon>
    </lineage>
</organism>
<evidence type="ECO:0000313" key="3">
    <source>
        <dbReference type="Proteomes" id="UP000317369"/>
    </source>
</evidence>
<dbReference type="GO" id="GO:0006950">
    <property type="term" value="P:response to stress"/>
    <property type="evidence" value="ECO:0007669"/>
    <property type="project" value="UniProtKB-ARBA"/>
</dbReference>